<keyword evidence="4" id="KW-1185">Reference proteome</keyword>
<gene>
    <name evidence="3" type="ORF">A5886_000444</name>
</gene>
<proteinExistence type="predicted"/>
<evidence type="ECO:0000313" key="3">
    <source>
        <dbReference type="EMBL" id="OTN75374.1"/>
    </source>
</evidence>
<dbReference type="Pfam" id="PF13635">
    <property type="entry name" value="DUF4143"/>
    <property type="match status" value="1"/>
</dbReference>
<dbReference type="AlphaFoldDB" id="A0A242A2X5"/>
<accession>A0A242A2X5</accession>
<dbReference type="OrthoDB" id="9801684at2"/>
<dbReference type="STRING" id="1834191.A5886_000444"/>
<dbReference type="InterPro" id="IPR025420">
    <property type="entry name" value="DUF4143"/>
</dbReference>
<dbReference type="RefSeq" id="WP_086273436.1">
    <property type="nucleotide sequence ID" value="NZ_NGKU01000001.1"/>
</dbReference>
<evidence type="ECO:0000259" key="1">
    <source>
        <dbReference type="Pfam" id="PF13173"/>
    </source>
</evidence>
<reference evidence="3 4" key="1">
    <citation type="submission" date="2017-05" db="EMBL/GenBank/DDBJ databases">
        <title>The Genome Sequence of Enterococcus sp. 8G7_MSG3316.</title>
        <authorList>
            <consortium name="The Broad Institute Genomics Platform"/>
            <consortium name="The Broad Institute Genomic Center for Infectious Diseases"/>
            <person name="Earl A."/>
            <person name="Manson A."/>
            <person name="Schwartman J."/>
            <person name="Gilmore M."/>
            <person name="Abouelleil A."/>
            <person name="Cao P."/>
            <person name="Chapman S."/>
            <person name="Cusick C."/>
            <person name="Shea T."/>
            <person name="Young S."/>
            <person name="Neafsey D."/>
            <person name="Nusbaum C."/>
            <person name="Birren B."/>
        </authorList>
    </citation>
    <scope>NUCLEOTIDE SEQUENCE [LARGE SCALE GENOMIC DNA]</scope>
    <source>
        <strain evidence="3 4">8G7_MSG3316</strain>
    </source>
</reference>
<name>A0A242A2X5_9ENTE</name>
<dbReference type="InterPro" id="IPR041682">
    <property type="entry name" value="AAA_14"/>
</dbReference>
<sequence>MITRKNYLAAIIPFIDTELIKVMTGVRRSGKSIMLEVIQDYLRVKGIKEEQFIRINFEELFFEQYLDYHALNDYIEEKIANMHGKAYIFLDEIQEVDQFEKVINSLRATHKEQVDIYITGSNAKLLSGELATLISGRYVQFDIYPFKFSEYVEGRRSIGDTRNDQALFQAYLVEGGMPFPVFQNFHYRDRLNYLSDVYNSIMLKDIIERETIREPEILRRLLNYVLGNIGRTFSAHSVTKYFKNEGLKVSPTTILNYLGFATDAYAIIPLRRYDIQGKRFLASQEKYYVVDHGLRQAIIGRNEEDIELILENIVLLELMARGYDVSVGKTNHFEVDFIAKRQLETRIDCKYIQVSYLLASPETRAREFRPLKEIADNYEKLVLTLDSFTSDLDGIAHVNLIEWLLAEEV</sequence>
<feature type="domain" description="DUF4143" evidence="2">
    <location>
        <begin position="204"/>
        <end position="343"/>
    </location>
</feature>
<dbReference type="InterPro" id="IPR027417">
    <property type="entry name" value="P-loop_NTPase"/>
</dbReference>
<evidence type="ECO:0008006" key="5">
    <source>
        <dbReference type="Google" id="ProtNLM"/>
    </source>
</evidence>
<dbReference type="Gene3D" id="3.40.50.300">
    <property type="entry name" value="P-loop containing nucleotide triphosphate hydrolases"/>
    <property type="match status" value="1"/>
</dbReference>
<organism evidence="3 4">
    <name type="scientific">Candidatus Enterococcus testudinis</name>
    <dbReference type="NCBI Taxonomy" id="1834191"/>
    <lineage>
        <taxon>Bacteria</taxon>
        <taxon>Bacillati</taxon>
        <taxon>Bacillota</taxon>
        <taxon>Bacilli</taxon>
        <taxon>Lactobacillales</taxon>
        <taxon>Enterococcaceae</taxon>
        <taxon>Enterococcus</taxon>
    </lineage>
</organism>
<comment type="caution">
    <text evidence="3">The sequence shown here is derived from an EMBL/GenBank/DDBJ whole genome shotgun (WGS) entry which is preliminary data.</text>
</comment>
<dbReference type="Proteomes" id="UP000195043">
    <property type="component" value="Unassembled WGS sequence"/>
</dbReference>
<dbReference type="SUPFAM" id="SSF52540">
    <property type="entry name" value="P-loop containing nucleoside triphosphate hydrolases"/>
    <property type="match status" value="1"/>
</dbReference>
<dbReference type="EMBL" id="NGKU01000001">
    <property type="protein sequence ID" value="OTN75374.1"/>
    <property type="molecule type" value="Genomic_DNA"/>
</dbReference>
<evidence type="ECO:0000313" key="4">
    <source>
        <dbReference type="Proteomes" id="UP000195043"/>
    </source>
</evidence>
<dbReference type="Pfam" id="PF13173">
    <property type="entry name" value="AAA_14"/>
    <property type="match status" value="1"/>
</dbReference>
<dbReference type="PANTHER" id="PTHR33295:SF20">
    <property type="entry name" value="ATPASE"/>
    <property type="match status" value="1"/>
</dbReference>
<protein>
    <recommendedName>
        <fullName evidence="5">ATPase</fullName>
    </recommendedName>
</protein>
<dbReference type="PANTHER" id="PTHR33295">
    <property type="entry name" value="ATPASE"/>
    <property type="match status" value="1"/>
</dbReference>
<feature type="domain" description="AAA" evidence="1">
    <location>
        <begin position="20"/>
        <end position="151"/>
    </location>
</feature>
<evidence type="ECO:0000259" key="2">
    <source>
        <dbReference type="Pfam" id="PF13635"/>
    </source>
</evidence>